<feature type="transmembrane region" description="Helical" evidence="1">
    <location>
        <begin position="71"/>
        <end position="93"/>
    </location>
</feature>
<feature type="transmembrane region" description="Helical" evidence="1">
    <location>
        <begin position="172"/>
        <end position="191"/>
    </location>
</feature>
<evidence type="ECO:0000313" key="3">
    <source>
        <dbReference type="Proteomes" id="UP000194885"/>
    </source>
</evidence>
<evidence type="ECO:0008006" key="4">
    <source>
        <dbReference type="Google" id="ProtNLM"/>
    </source>
</evidence>
<dbReference type="EMBL" id="NGKW01000021">
    <property type="protein sequence ID" value="OTN83919.1"/>
    <property type="molecule type" value="Genomic_DNA"/>
</dbReference>
<feature type="transmembrane region" description="Helical" evidence="1">
    <location>
        <begin position="197"/>
        <end position="219"/>
    </location>
</feature>
<name>A0A242AS78_ENTFC</name>
<feature type="transmembrane region" description="Helical" evidence="1">
    <location>
        <begin position="118"/>
        <end position="136"/>
    </location>
</feature>
<reference evidence="2 3" key="1">
    <citation type="submission" date="2017-05" db="EMBL/GenBank/DDBJ databases">
        <title>The Genome Sequence of Enterococcus faecium 7H8_DIV0219.</title>
        <authorList>
            <consortium name="The Broad Institute Genomics Platform"/>
            <consortium name="The Broad Institute Genomic Center for Infectious Diseases"/>
            <person name="Earl A."/>
            <person name="Manson A."/>
            <person name="Schwartman J."/>
            <person name="Gilmore M."/>
            <person name="Abouelleil A."/>
            <person name="Cao P."/>
            <person name="Chapman S."/>
            <person name="Cusick C."/>
            <person name="Shea T."/>
            <person name="Young S."/>
            <person name="Neafsey D."/>
            <person name="Nusbaum C."/>
            <person name="Birren B."/>
        </authorList>
    </citation>
    <scope>NUCLEOTIDE SEQUENCE [LARGE SCALE GENOMIC DNA]</scope>
    <source>
        <strain evidence="2 3">7H8_DIV0219</strain>
    </source>
</reference>
<dbReference type="RefSeq" id="WP_086323981.1">
    <property type="nucleotide sequence ID" value="NZ_NGKW01000021.1"/>
</dbReference>
<keyword evidence="1" id="KW-1133">Transmembrane helix</keyword>
<dbReference type="InterPro" id="IPR046084">
    <property type="entry name" value="TrbL_4"/>
</dbReference>
<accession>A0A242AS78</accession>
<organism evidence="2 3">
    <name type="scientific">Enterococcus faecium</name>
    <name type="common">Streptococcus faecium</name>
    <dbReference type="NCBI Taxonomy" id="1352"/>
    <lineage>
        <taxon>Bacteria</taxon>
        <taxon>Bacillati</taxon>
        <taxon>Bacillota</taxon>
        <taxon>Bacilli</taxon>
        <taxon>Lactobacillales</taxon>
        <taxon>Enterococcaceae</taxon>
        <taxon>Enterococcus</taxon>
    </lineage>
</organism>
<comment type="caution">
    <text evidence="2">The sequence shown here is derived from an EMBL/GenBank/DDBJ whole genome shotgun (WGS) entry which is preliminary data.</text>
</comment>
<keyword evidence="1" id="KW-0472">Membrane</keyword>
<evidence type="ECO:0000313" key="2">
    <source>
        <dbReference type="EMBL" id="OTN83919.1"/>
    </source>
</evidence>
<feature type="transmembrane region" description="Helical" evidence="1">
    <location>
        <begin position="240"/>
        <end position="258"/>
    </location>
</feature>
<proteinExistence type="predicted"/>
<dbReference type="Pfam" id="PF19597">
    <property type="entry name" value="TrbL_4"/>
    <property type="match status" value="1"/>
</dbReference>
<dbReference type="Proteomes" id="UP000194885">
    <property type="component" value="Unassembled WGS sequence"/>
</dbReference>
<sequence length="310" mass="34350">MDLIDKAKDFASDAGEKIGDTFSGIFEGVKETADSVLHPIDTLLGNWGSDLLEGSMKIANKTTFDIPNIQLISTITNVFVFATTTFAICIVMYKVLEAQIQASNGSPDALTANIVQRLFYSSIALAVLPWAMNFFIKKIVAPIGEYVIQEVAKDLDVEVIGERIRTFLTSTFFSGGVSAIVLFVFVIFFAFSIAKYFIAICVFYADFLVLTMLTPLVALSLLTDEQNYFQIWIKELLSEALTMLIKLILYLVMISLMVAEKYSLPNFMVMIGCGLLIIKTPSALQNMWYSTKVSRGGGLSNLALMAMFRK</sequence>
<gene>
    <name evidence="2" type="ORF">A5810_003065</name>
</gene>
<protein>
    <recommendedName>
        <fullName evidence="4">TrsL</fullName>
    </recommendedName>
</protein>
<evidence type="ECO:0000256" key="1">
    <source>
        <dbReference type="SAM" id="Phobius"/>
    </source>
</evidence>
<dbReference type="AlphaFoldDB" id="A0A242AS78"/>
<keyword evidence="1" id="KW-0812">Transmembrane</keyword>